<comment type="caution">
    <text evidence="2">The sequence shown here is derived from an EMBL/GenBank/DDBJ whole genome shotgun (WGS) entry which is preliminary data.</text>
</comment>
<keyword evidence="1" id="KW-0812">Transmembrane</keyword>
<reference evidence="2 3" key="1">
    <citation type="submission" date="2015-03" db="EMBL/GenBank/DDBJ databases">
        <authorList>
            <person name="Krishnan R."/>
            <person name="Midha S."/>
            <person name="Patil P.B."/>
            <person name="Rameshkumar N."/>
        </authorList>
    </citation>
    <scope>NUCLEOTIDE SEQUENCE [LARGE SCALE GENOMIC DNA]</scope>
    <source>
        <strain evidence="2 3">L1E11</strain>
    </source>
</reference>
<keyword evidence="1" id="KW-0472">Membrane</keyword>
<protein>
    <submittedName>
        <fullName evidence="2">Uncharacterized protein</fullName>
    </submittedName>
</protein>
<proteinExistence type="predicted"/>
<dbReference type="EMBL" id="LAPT01000044">
    <property type="protein sequence ID" value="PXF31342.1"/>
    <property type="molecule type" value="Genomic_DNA"/>
</dbReference>
<evidence type="ECO:0000313" key="2">
    <source>
        <dbReference type="EMBL" id="PXF31342.1"/>
    </source>
</evidence>
<accession>A0ABX5LXF3</accession>
<feature type="transmembrane region" description="Helical" evidence="1">
    <location>
        <begin position="42"/>
        <end position="75"/>
    </location>
</feature>
<keyword evidence="1" id="KW-1133">Transmembrane helix</keyword>
<evidence type="ECO:0000313" key="3">
    <source>
        <dbReference type="Proteomes" id="UP000248090"/>
    </source>
</evidence>
<keyword evidence="3" id="KW-1185">Reference proteome</keyword>
<dbReference type="RefSeq" id="WP_110187260.1">
    <property type="nucleotide sequence ID" value="NZ_CP177354.1"/>
</dbReference>
<evidence type="ECO:0000256" key="1">
    <source>
        <dbReference type="SAM" id="Phobius"/>
    </source>
</evidence>
<dbReference type="Proteomes" id="UP000248090">
    <property type="component" value="Unassembled WGS sequence"/>
</dbReference>
<gene>
    <name evidence="2" type="ORF">WH50_10465</name>
</gene>
<sequence>MEFMLNPEDKYALQQQYRRAVSFNDRLAEAEAAHKHASEGRWWIMGFIAVLFAFHSDVFLGMSLAFFFVHFFVLFREKMALGRLRERKTEIDWWFHRKGLNLVGQQLFSERDARRSTPLDPFNDVHYSA</sequence>
<organism evidence="2 3">
    <name type="scientific">Pokkaliibacter plantistimulans</name>
    <dbReference type="NCBI Taxonomy" id="1635171"/>
    <lineage>
        <taxon>Bacteria</taxon>
        <taxon>Pseudomonadati</taxon>
        <taxon>Pseudomonadota</taxon>
        <taxon>Gammaproteobacteria</taxon>
        <taxon>Oceanospirillales</taxon>
        <taxon>Balneatrichaceae</taxon>
        <taxon>Pokkaliibacter</taxon>
    </lineage>
</organism>
<name>A0ABX5LXF3_9GAMM</name>